<feature type="domain" description="Protein kinase" evidence="13">
    <location>
        <begin position="12"/>
        <end position="286"/>
    </location>
</feature>
<keyword evidence="6 15" id="KW-0418">Kinase</keyword>
<proteinExistence type="inferred from homology"/>
<keyword evidence="12" id="KW-1133">Transmembrane helix</keyword>
<evidence type="ECO:0000256" key="5">
    <source>
        <dbReference type="ARBA" id="ARBA00022741"/>
    </source>
</evidence>
<dbReference type="GeneID" id="14910748"/>
<evidence type="ECO:0000256" key="8">
    <source>
        <dbReference type="ARBA" id="ARBA00047899"/>
    </source>
</evidence>
<accession>G0QJQ7</accession>
<feature type="transmembrane region" description="Helical" evidence="12">
    <location>
        <begin position="196"/>
        <end position="216"/>
    </location>
</feature>
<dbReference type="PANTHER" id="PTHR43895">
    <property type="entry name" value="CALCIUM/CALMODULIN-DEPENDENT PROTEIN KINASE KINASE-RELATED"/>
    <property type="match status" value="1"/>
</dbReference>
<dbReference type="OrthoDB" id="307646at2759"/>
<dbReference type="EMBL" id="GL983081">
    <property type="protein sequence ID" value="EGR34555.1"/>
    <property type="molecule type" value="Genomic_DNA"/>
</dbReference>
<evidence type="ECO:0000256" key="3">
    <source>
        <dbReference type="ARBA" id="ARBA00022527"/>
    </source>
</evidence>
<protein>
    <recommendedName>
        <fullName evidence="2">non-specific serine/threonine protein kinase</fullName>
        <ecNumber evidence="2">2.7.11.1</ecNumber>
    </recommendedName>
</protein>
<evidence type="ECO:0000259" key="14">
    <source>
        <dbReference type="PROSITE" id="PS50032"/>
    </source>
</evidence>
<evidence type="ECO:0000256" key="4">
    <source>
        <dbReference type="ARBA" id="ARBA00022679"/>
    </source>
</evidence>
<evidence type="ECO:0000256" key="2">
    <source>
        <dbReference type="ARBA" id="ARBA00012513"/>
    </source>
</evidence>
<evidence type="ECO:0000256" key="6">
    <source>
        <dbReference type="ARBA" id="ARBA00022777"/>
    </source>
</evidence>
<keyword evidence="3 11" id="KW-0723">Serine/threonine-protein kinase</keyword>
<dbReference type="PROSITE" id="PS00108">
    <property type="entry name" value="PROTEIN_KINASE_ST"/>
    <property type="match status" value="1"/>
</dbReference>
<evidence type="ECO:0000256" key="1">
    <source>
        <dbReference type="ARBA" id="ARBA00011245"/>
    </source>
</evidence>
<dbReference type="eggNOG" id="KOG0583">
    <property type="taxonomic scope" value="Eukaryota"/>
</dbReference>
<evidence type="ECO:0000256" key="9">
    <source>
        <dbReference type="ARBA" id="ARBA00048679"/>
    </source>
</evidence>
<keyword evidence="12" id="KW-0812">Transmembrane</keyword>
<evidence type="ECO:0000256" key="11">
    <source>
        <dbReference type="RuleBase" id="RU000304"/>
    </source>
</evidence>
<dbReference type="InterPro" id="IPR011009">
    <property type="entry name" value="Kinase-like_dom_sf"/>
</dbReference>
<dbReference type="GO" id="GO:0005524">
    <property type="term" value="F:ATP binding"/>
    <property type="evidence" value="ECO:0007669"/>
    <property type="project" value="UniProtKB-UniRule"/>
</dbReference>
<comment type="catalytic activity">
    <reaction evidence="8">
        <text>L-threonyl-[protein] + ATP = O-phospho-L-threonyl-[protein] + ADP + H(+)</text>
        <dbReference type="Rhea" id="RHEA:46608"/>
        <dbReference type="Rhea" id="RHEA-COMP:11060"/>
        <dbReference type="Rhea" id="RHEA-COMP:11605"/>
        <dbReference type="ChEBI" id="CHEBI:15378"/>
        <dbReference type="ChEBI" id="CHEBI:30013"/>
        <dbReference type="ChEBI" id="CHEBI:30616"/>
        <dbReference type="ChEBI" id="CHEBI:61977"/>
        <dbReference type="ChEBI" id="CHEBI:456216"/>
        <dbReference type="EC" id="2.7.11.1"/>
    </reaction>
</comment>
<dbReference type="PROSITE" id="PS50032">
    <property type="entry name" value="KA1"/>
    <property type="match status" value="1"/>
</dbReference>
<evidence type="ECO:0000313" key="15">
    <source>
        <dbReference type="EMBL" id="EGR34555.1"/>
    </source>
</evidence>
<dbReference type="PANTHER" id="PTHR43895:SF32">
    <property type="entry name" value="SERINE_THREONINE-PROTEIN KINASE CHK1"/>
    <property type="match status" value="1"/>
</dbReference>
<keyword evidence="16" id="KW-1185">Reference proteome</keyword>
<keyword evidence="12" id="KW-0472">Membrane</keyword>
<evidence type="ECO:0000256" key="12">
    <source>
        <dbReference type="SAM" id="Phobius"/>
    </source>
</evidence>
<dbReference type="EC" id="2.7.11.1" evidence="2"/>
<dbReference type="GO" id="GO:0004674">
    <property type="term" value="F:protein serine/threonine kinase activity"/>
    <property type="evidence" value="ECO:0007669"/>
    <property type="project" value="UniProtKB-KW"/>
</dbReference>
<dbReference type="InterPro" id="IPR008271">
    <property type="entry name" value="Ser/Thr_kinase_AS"/>
</dbReference>
<comment type="similarity">
    <text evidence="11">Belongs to the protein kinase superfamily.</text>
</comment>
<keyword evidence="7 10" id="KW-0067">ATP-binding</keyword>
<comment type="subunit">
    <text evidence="1">Monomer.</text>
</comment>
<dbReference type="SUPFAM" id="SSF56112">
    <property type="entry name" value="Protein kinase-like (PK-like)"/>
    <property type="match status" value="1"/>
</dbReference>
<dbReference type="InterPro" id="IPR001772">
    <property type="entry name" value="KA1_dom"/>
</dbReference>
<organism evidence="15 16">
    <name type="scientific">Ichthyophthirius multifiliis</name>
    <name type="common">White spot disease agent</name>
    <name type="synonym">Ich</name>
    <dbReference type="NCBI Taxonomy" id="5932"/>
    <lineage>
        <taxon>Eukaryota</taxon>
        <taxon>Sar</taxon>
        <taxon>Alveolata</taxon>
        <taxon>Ciliophora</taxon>
        <taxon>Intramacronucleata</taxon>
        <taxon>Oligohymenophorea</taxon>
        <taxon>Hymenostomatida</taxon>
        <taxon>Ophryoglenina</taxon>
        <taxon>Ichthyophthirius</taxon>
    </lineage>
</organism>
<dbReference type="AlphaFoldDB" id="G0QJQ7"/>
<dbReference type="InterPro" id="IPR000719">
    <property type="entry name" value="Prot_kinase_dom"/>
</dbReference>
<evidence type="ECO:0000256" key="10">
    <source>
        <dbReference type="PROSITE-ProRule" id="PRU10141"/>
    </source>
</evidence>
<dbReference type="Proteomes" id="UP000008983">
    <property type="component" value="Unassembled WGS sequence"/>
</dbReference>
<dbReference type="FunFam" id="1.10.510.10:FF:000571">
    <property type="entry name" value="Maternal embryonic leucine zipper kinase"/>
    <property type="match status" value="1"/>
</dbReference>
<dbReference type="GO" id="GO:0106310">
    <property type="term" value="F:protein serine kinase activity"/>
    <property type="evidence" value="ECO:0007669"/>
    <property type="project" value="RHEA"/>
</dbReference>
<dbReference type="InParanoid" id="G0QJQ7"/>
<gene>
    <name evidence="15" type="ORF">IMG5_007670</name>
</gene>
<evidence type="ECO:0000259" key="13">
    <source>
        <dbReference type="PROSITE" id="PS50011"/>
    </source>
</evidence>
<reference evidence="15 16" key="1">
    <citation type="submission" date="2011-07" db="EMBL/GenBank/DDBJ databases">
        <authorList>
            <person name="Coyne R."/>
            <person name="Brami D."/>
            <person name="Johnson J."/>
            <person name="Hostetler J."/>
            <person name="Hannick L."/>
            <person name="Clark T."/>
            <person name="Cassidy-Hanley D."/>
            <person name="Inman J."/>
        </authorList>
    </citation>
    <scope>NUCLEOTIDE SEQUENCE [LARGE SCALE GENOMIC DNA]</scope>
    <source>
        <strain evidence="15 16">G5</strain>
    </source>
</reference>
<dbReference type="InterPro" id="IPR017441">
    <property type="entry name" value="Protein_kinase_ATP_BS"/>
</dbReference>
<dbReference type="PROSITE" id="PS00107">
    <property type="entry name" value="PROTEIN_KINASE_ATP"/>
    <property type="match status" value="1"/>
</dbReference>
<keyword evidence="5 10" id="KW-0547">Nucleotide-binding</keyword>
<keyword evidence="4 15" id="KW-0808">Transferase</keyword>
<evidence type="ECO:0000256" key="7">
    <source>
        <dbReference type="ARBA" id="ARBA00022840"/>
    </source>
</evidence>
<dbReference type="Gene3D" id="1.10.510.10">
    <property type="entry name" value="Transferase(Phosphotransferase) domain 1"/>
    <property type="match status" value="1"/>
</dbReference>
<feature type="domain" description="KA1" evidence="14">
    <location>
        <begin position="416"/>
        <end position="464"/>
    </location>
</feature>
<dbReference type="SMART" id="SM00220">
    <property type="entry name" value="S_TKc"/>
    <property type="match status" value="1"/>
</dbReference>
<sequence>MKGKSCAQIDKYQLGKTLGSGYHAKVKLAYYNNQQLAAKIFKSTHSLASNLKTLKHEIGMMQKMNHPNLVNLVEVIENAKYTKKNGQSYQAMCIVLEYCQGGELFEYVSNCGSFSESVSRAYFHQLITALEYLHNNGIAHRDLKPENLLFDQQFNLKVADFGFATLVEGKDGSGFLKTVLGTESYMAPEIHAKTPYIGAAVDLFAAAIILFIMYSGTPPFSKADTKDPYFKLLCTGRHDTFWQAHLKNKSSQEFYSKDFIDFINSMLAHDAPQRLSIAEVKSHPWYNGPVAPMEEIRKEFTNRYKKVQESFERERLEKQQQKERQKQGAGNMMYVGAQKYRSQAEVQSEFEGLDKNFDFTVQRQVRDADMQDNRHTDLQTSVDCEYLFKYLLNYNTKFCQKVEPSNKYLKIKCFQTDSNGDSVEFTVEIRKRDDDINILDFQKIKGDSMQYFKVTNQIKEMIQQI</sequence>
<dbReference type="GO" id="GO:0007165">
    <property type="term" value="P:signal transduction"/>
    <property type="evidence" value="ECO:0007669"/>
    <property type="project" value="TreeGrafter"/>
</dbReference>
<dbReference type="STRING" id="857967.G0QJQ7"/>
<evidence type="ECO:0000313" key="16">
    <source>
        <dbReference type="Proteomes" id="UP000008983"/>
    </source>
</evidence>
<dbReference type="OMA" id="GGNPEFF"/>
<dbReference type="PROSITE" id="PS50011">
    <property type="entry name" value="PROTEIN_KINASE_DOM"/>
    <property type="match status" value="1"/>
</dbReference>
<comment type="catalytic activity">
    <reaction evidence="9">
        <text>L-seryl-[protein] + ATP = O-phospho-L-seryl-[protein] + ADP + H(+)</text>
        <dbReference type="Rhea" id="RHEA:17989"/>
        <dbReference type="Rhea" id="RHEA-COMP:9863"/>
        <dbReference type="Rhea" id="RHEA-COMP:11604"/>
        <dbReference type="ChEBI" id="CHEBI:15378"/>
        <dbReference type="ChEBI" id="CHEBI:29999"/>
        <dbReference type="ChEBI" id="CHEBI:30616"/>
        <dbReference type="ChEBI" id="CHEBI:83421"/>
        <dbReference type="ChEBI" id="CHEBI:456216"/>
        <dbReference type="EC" id="2.7.11.1"/>
    </reaction>
</comment>
<dbReference type="RefSeq" id="XP_004039859.1">
    <property type="nucleotide sequence ID" value="XM_004039811.1"/>
</dbReference>
<dbReference type="Pfam" id="PF00069">
    <property type="entry name" value="Pkinase"/>
    <property type="match status" value="1"/>
</dbReference>
<feature type="binding site" evidence="10">
    <location>
        <position position="39"/>
    </location>
    <ligand>
        <name>ATP</name>
        <dbReference type="ChEBI" id="CHEBI:30616"/>
    </ligand>
</feature>
<name>G0QJQ7_ICHMU</name>